<dbReference type="PANTHER" id="PTHR10625">
    <property type="entry name" value="HISTONE DEACETYLASE HDAC1-RELATED"/>
    <property type="match status" value="1"/>
</dbReference>
<keyword evidence="6" id="KW-0805">Transcription regulation</keyword>
<evidence type="ECO:0000259" key="9">
    <source>
        <dbReference type="Pfam" id="PF00850"/>
    </source>
</evidence>
<evidence type="ECO:0000256" key="2">
    <source>
        <dbReference type="ARBA" id="ARBA00012111"/>
    </source>
</evidence>
<accession>A0ABZ2JZA5</accession>
<dbReference type="SUPFAM" id="SSF52768">
    <property type="entry name" value="Arginase/deacetylase"/>
    <property type="match status" value="1"/>
</dbReference>
<evidence type="ECO:0000256" key="5">
    <source>
        <dbReference type="ARBA" id="ARBA00022853"/>
    </source>
</evidence>
<dbReference type="PRINTS" id="PR01270">
    <property type="entry name" value="HDASUPER"/>
</dbReference>
<dbReference type="InterPro" id="IPR000286">
    <property type="entry name" value="HDACs"/>
</dbReference>
<name>A0ABZ2JZA5_9BACT</name>
<dbReference type="EC" id="3.5.1.98" evidence="2"/>
<comment type="similarity">
    <text evidence="1">Belongs to the histone deacetylase family. HD type 2 subfamily.</text>
</comment>
<dbReference type="InterPro" id="IPR023696">
    <property type="entry name" value="Ureohydrolase_dom_sf"/>
</dbReference>
<dbReference type="InterPro" id="IPR037138">
    <property type="entry name" value="His_deacetylse_dom_sf"/>
</dbReference>
<evidence type="ECO:0000256" key="6">
    <source>
        <dbReference type="ARBA" id="ARBA00023015"/>
    </source>
</evidence>
<feature type="compositionally biased region" description="Basic and acidic residues" evidence="8">
    <location>
        <begin position="1"/>
        <end position="11"/>
    </location>
</feature>
<feature type="domain" description="Histone deacetylase" evidence="9">
    <location>
        <begin position="43"/>
        <end position="325"/>
    </location>
</feature>
<dbReference type="Gene3D" id="3.40.800.20">
    <property type="entry name" value="Histone deacetylase domain"/>
    <property type="match status" value="1"/>
</dbReference>
<keyword evidence="4" id="KW-0378">Hydrolase</keyword>
<evidence type="ECO:0000256" key="3">
    <source>
        <dbReference type="ARBA" id="ARBA00022491"/>
    </source>
</evidence>
<dbReference type="Proteomes" id="UP001379533">
    <property type="component" value="Chromosome"/>
</dbReference>
<proteinExistence type="inferred from homology"/>
<dbReference type="EMBL" id="CP089982">
    <property type="protein sequence ID" value="WXA91814.1"/>
    <property type="molecule type" value="Genomic_DNA"/>
</dbReference>
<reference evidence="10 11" key="1">
    <citation type="submission" date="2021-12" db="EMBL/GenBank/DDBJ databases">
        <title>Discovery of the Pendulisporaceae a myxobacterial family with distinct sporulation behavior and unique specialized metabolism.</title>
        <authorList>
            <person name="Garcia R."/>
            <person name="Popoff A."/>
            <person name="Bader C.D."/>
            <person name="Loehr J."/>
            <person name="Walesch S."/>
            <person name="Walt C."/>
            <person name="Boldt J."/>
            <person name="Bunk B."/>
            <person name="Haeckl F.J.F.P.J."/>
            <person name="Gunesch A.P."/>
            <person name="Birkelbach J."/>
            <person name="Nuebel U."/>
            <person name="Pietschmann T."/>
            <person name="Bach T."/>
            <person name="Mueller R."/>
        </authorList>
    </citation>
    <scope>NUCLEOTIDE SEQUENCE [LARGE SCALE GENOMIC DNA]</scope>
    <source>
        <strain evidence="10 11">MSr12523</strain>
    </source>
</reference>
<keyword evidence="7" id="KW-0804">Transcription</keyword>
<dbReference type="CDD" id="cd09992">
    <property type="entry name" value="HDAC_classII"/>
    <property type="match status" value="1"/>
</dbReference>
<protein>
    <recommendedName>
        <fullName evidence="2">histone deacetylase</fullName>
        <ecNumber evidence="2">3.5.1.98</ecNumber>
    </recommendedName>
</protein>
<feature type="region of interest" description="Disordered" evidence="8">
    <location>
        <begin position="1"/>
        <end position="22"/>
    </location>
</feature>
<gene>
    <name evidence="10" type="ORF">LZC95_35855</name>
</gene>
<keyword evidence="3" id="KW-0678">Repressor</keyword>
<evidence type="ECO:0000313" key="11">
    <source>
        <dbReference type="Proteomes" id="UP001379533"/>
    </source>
</evidence>
<dbReference type="PANTHER" id="PTHR10625:SF5">
    <property type="entry name" value="HISTONE DEACETYLASE"/>
    <property type="match status" value="1"/>
</dbReference>
<keyword evidence="11" id="KW-1185">Reference proteome</keyword>
<organism evidence="10 11">
    <name type="scientific">Pendulispora brunnea</name>
    <dbReference type="NCBI Taxonomy" id="2905690"/>
    <lineage>
        <taxon>Bacteria</taxon>
        <taxon>Pseudomonadati</taxon>
        <taxon>Myxococcota</taxon>
        <taxon>Myxococcia</taxon>
        <taxon>Myxococcales</taxon>
        <taxon>Sorangiineae</taxon>
        <taxon>Pendulisporaceae</taxon>
        <taxon>Pendulispora</taxon>
    </lineage>
</organism>
<evidence type="ECO:0000256" key="1">
    <source>
        <dbReference type="ARBA" id="ARBA00007738"/>
    </source>
</evidence>
<dbReference type="Pfam" id="PF00850">
    <property type="entry name" value="Hist_deacetyl"/>
    <property type="match status" value="1"/>
</dbReference>
<evidence type="ECO:0000256" key="8">
    <source>
        <dbReference type="SAM" id="MobiDB-lite"/>
    </source>
</evidence>
<dbReference type="RefSeq" id="WP_394842432.1">
    <property type="nucleotide sequence ID" value="NZ_CP089982.1"/>
</dbReference>
<keyword evidence="5" id="KW-0156">Chromatin regulator</keyword>
<dbReference type="InterPro" id="IPR023801">
    <property type="entry name" value="His_deacetylse_dom"/>
</dbReference>
<evidence type="ECO:0000256" key="7">
    <source>
        <dbReference type="ARBA" id="ARBA00023163"/>
    </source>
</evidence>
<dbReference type="InterPro" id="IPR003084">
    <property type="entry name" value="HDAC_I/II"/>
</dbReference>
<evidence type="ECO:0000256" key="4">
    <source>
        <dbReference type="ARBA" id="ARBA00022801"/>
    </source>
</evidence>
<evidence type="ECO:0000313" key="10">
    <source>
        <dbReference type="EMBL" id="WXA91814.1"/>
    </source>
</evidence>
<sequence>MAEQKEIHPKANDVSGPASRRLHGSSLLLDDPVYEEHVPLAYHPERPERLRAARAALERPGVRWTHVQPRDATDDELLRVHEPEYLKSLTELRGQRAYLDPDTYVSERSVGAARKAAGGLVAMVDALIDGEIPRGVALLRPPGHHARASQAMGFCLLNNVAVAAAHARARGLSRVAIVDWDVHHGNGTQEIFYRDPSVLYLSTHQYPFYPGTGAADERGEGEGQGFTVNVPLLAGGGDGVYRAAFERVILPVLESFKPELVLVSAGFDAAKRDPLAEMELTSRAFGWMAHALAAQANASAKGRIALVLEGGYDLVAVEAGLAAAIDGVVRGDKVDIPRAPDAIDIARAAETLREDWPAVD</sequence>
<dbReference type="PRINTS" id="PR01271">
    <property type="entry name" value="HISDACETLASE"/>
</dbReference>